<keyword evidence="5" id="KW-0406">Ion transport</keyword>
<name>A0A371DDX0_9APHY</name>
<evidence type="ECO:0000313" key="11">
    <source>
        <dbReference type="Proteomes" id="UP000256964"/>
    </source>
</evidence>
<evidence type="ECO:0000256" key="3">
    <source>
        <dbReference type="ARBA" id="ARBA00022692"/>
    </source>
</evidence>
<gene>
    <name evidence="10" type="ORF">OH76DRAFT_440207</name>
</gene>
<dbReference type="PANTHER" id="PTHR31503:SF20">
    <property type="entry name" value="CA(2+)_H(+) EXCHANGER, PUTATIVE (EUROFUNG)-RELATED"/>
    <property type="match status" value="1"/>
</dbReference>
<keyword evidence="6 8" id="KW-0472">Membrane</keyword>
<evidence type="ECO:0000256" key="6">
    <source>
        <dbReference type="ARBA" id="ARBA00023136"/>
    </source>
</evidence>
<feature type="transmembrane region" description="Helical" evidence="8">
    <location>
        <begin position="363"/>
        <end position="387"/>
    </location>
</feature>
<reference evidence="10 11" key="1">
    <citation type="journal article" date="2018" name="Biotechnol. Biofuels">
        <title>Integrative visual omics of the white-rot fungus Polyporus brumalis exposes the biotechnological potential of its oxidative enzymes for delignifying raw plant biomass.</title>
        <authorList>
            <person name="Miyauchi S."/>
            <person name="Rancon A."/>
            <person name="Drula E."/>
            <person name="Hage H."/>
            <person name="Chaduli D."/>
            <person name="Favel A."/>
            <person name="Grisel S."/>
            <person name="Henrissat B."/>
            <person name="Herpoel-Gimbert I."/>
            <person name="Ruiz-Duenas F.J."/>
            <person name="Chevret D."/>
            <person name="Hainaut M."/>
            <person name="Lin J."/>
            <person name="Wang M."/>
            <person name="Pangilinan J."/>
            <person name="Lipzen A."/>
            <person name="Lesage-Meessen L."/>
            <person name="Navarro D."/>
            <person name="Riley R."/>
            <person name="Grigoriev I.V."/>
            <person name="Zhou S."/>
            <person name="Raouche S."/>
            <person name="Rosso M.N."/>
        </authorList>
    </citation>
    <scope>NUCLEOTIDE SEQUENCE [LARGE SCALE GENOMIC DNA]</scope>
    <source>
        <strain evidence="10 11">BRFM 1820</strain>
    </source>
</reference>
<organism evidence="10 11">
    <name type="scientific">Lentinus brumalis</name>
    <dbReference type="NCBI Taxonomy" id="2498619"/>
    <lineage>
        <taxon>Eukaryota</taxon>
        <taxon>Fungi</taxon>
        <taxon>Dikarya</taxon>
        <taxon>Basidiomycota</taxon>
        <taxon>Agaricomycotina</taxon>
        <taxon>Agaricomycetes</taxon>
        <taxon>Polyporales</taxon>
        <taxon>Polyporaceae</taxon>
        <taxon>Lentinus</taxon>
    </lineage>
</organism>
<feature type="domain" description="Sodium/calcium exchanger membrane region" evidence="9">
    <location>
        <begin position="330"/>
        <end position="484"/>
    </location>
</feature>
<feature type="transmembrane region" description="Helical" evidence="8">
    <location>
        <begin position="439"/>
        <end position="459"/>
    </location>
</feature>
<dbReference type="GO" id="GO:0012505">
    <property type="term" value="C:endomembrane system"/>
    <property type="evidence" value="ECO:0007669"/>
    <property type="project" value="UniProtKB-SubCell"/>
</dbReference>
<dbReference type="InterPro" id="IPR004837">
    <property type="entry name" value="NaCa_Exmemb"/>
</dbReference>
<feature type="region of interest" description="Disordered" evidence="7">
    <location>
        <begin position="17"/>
        <end position="48"/>
    </location>
</feature>
<feature type="domain" description="Sodium/calcium exchanger membrane region" evidence="9">
    <location>
        <begin position="119"/>
        <end position="285"/>
    </location>
</feature>
<dbReference type="GO" id="GO:0000329">
    <property type="term" value="C:fungal-type vacuole membrane"/>
    <property type="evidence" value="ECO:0007669"/>
    <property type="project" value="TreeGrafter"/>
</dbReference>
<dbReference type="STRING" id="139420.A0A371DDX0"/>
<evidence type="ECO:0000256" key="4">
    <source>
        <dbReference type="ARBA" id="ARBA00022989"/>
    </source>
</evidence>
<feature type="transmembrane region" description="Helical" evidence="8">
    <location>
        <begin position="267"/>
        <end position="289"/>
    </location>
</feature>
<dbReference type="GO" id="GO:0015369">
    <property type="term" value="F:calcium:proton antiporter activity"/>
    <property type="evidence" value="ECO:0007669"/>
    <property type="project" value="TreeGrafter"/>
</dbReference>
<evidence type="ECO:0000256" key="1">
    <source>
        <dbReference type="ARBA" id="ARBA00004127"/>
    </source>
</evidence>
<keyword evidence="4 8" id="KW-1133">Transmembrane helix</keyword>
<evidence type="ECO:0000259" key="9">
    <source>
        <dbReference type="Pfam" id="PF01699"/>
    </source>
</evidence>
<feature type="transmembrane region" description="Helical" evidence="8">
    <location>
        <begin position="116"/>
        <end position="133"/>
    </location>
</feature>
<evidence type="ECO:0000313" key="10">
    <source>
        <dbReference type="EMBL" id="RDX50755.1"/>
    </source>
</evidence>
<comment type="subcellular location">
    <subcellularLocation>
        <location evidence="1">Endomembrane system</location>
        <topology evidence="1">Multi-pass membrane protein</topology>
    </subcellularLocation>
</comment>
<feature type="transmembrane region" description="Helical" evidence="8">
    <location>
        <begin position="466"/>
        <end position="486"/>
    </location>
</feature>
<feature type="transmembrane region" description="Helical" evidence="8">
    <location>
        <begin position="413"/>
        <end position="433"/>
    </location>
</feature>
<evidence type="ECO:0000256" key="5">
    <source>
        <dbReference type="ARBA" id="ARBA00023065"/>
    </source>
</evidence>
<feature type="transmembrane region" description="Helical" evidence="8">
    <location>
        <begin position="325"/>
        <end position="343"/>
    </location>
</feature>
<feature type="transmembrane region" description="Helical" evidence="8">
    <location>
        <begin position="88"/>
        <end position="110"/>
    </location>
</feature>
<keyword evidence="3 8" id="KW-0812">Transmembrane</keyword>
<dbReference type="AlphaFoldDB" id="A0A371DDX0"/>
<dbReference type="PANTHER" id="PTHR31503">
    <property type="entry name" value="VACUOLAR CALCIUM ION TRANSPORTER"/>
    <property type="match status" value="1"/>
</dbReference>
<feature type="transmembrane region" description="Helical" evidence="8">
    <location>
        <begin position="179"/>
        <end position="202"/>
    </location>
</feature>
<dbReference type="Proteomes" id="UP000256964">
    <property type="component" value="Unassembled WGS sequence"/>
</dbReference>
<evidence type="ECO:0000256" key="8">
    <source>
        <dbReference type="SAM" id="Phobius"/>
    </source>
</evidence>
<feature type="transmembrane region" description="Helical" evidence="8">
    <location>
        <begin position="154"/>
        <end position="173"/>
    </location>
</feature>
<keyword evidence="11" id="KW-1185">Reference proteome</keyword>
<dbReference type="OrthoDB" id="1699231at2759"/>
<protein>
    <recommendedName>
        <fullName evidence="9">Sodium/calcium exchanger membrane region domain-containing protein</fullName>
    </recommendedName>
</protein>
<evidence type="ECO:0000256" key="7">
    <source>
        <dbReference type="SAM" id="MobiDB-lite"/>
    </source>
</evidence>
<dbReference type="GO" id="GO:0006874">
    <property type="term" value="P:intracellular calcium ion homeostasis"/>
    <property type="evidence" value="ECO:0007669"/>
    <property type="project" value="TreeGrafter"/>
</dbReference>
<dbReference type="InterPro" id="IPR004713">
    <property type="entry name" value="CaH_exchang"/>
</dbReference>
<dbReference type="EMBL" id="KZ857398">
    <property type="protein sequence ID" value="RDX50755.1"/>
    <property type="molecule type" value="Genomic_DNA"/>
</dbReference>
<accession>A0A371DDX0</accession>
<keyword evidence="2" id="KW-0813">Transport</keyword>
<feature type="transmembrane region" description="Helical" evidence="8">
    <location>
        <begin position="223"/>
        <end position="241"/>
    </location>
</feature>
<sequence>MSRPYLLSVDSTDNLLGDEERRQRHRPTIQLEAQSTLSGGRGSSSGNFQRSRSVRYVAAQYEHGTDKARQFWGRLSGRGRRRIGWGKSFRSIALSSWLNVFFVIIPIAWASYWAEWGQTLTFALCLIAIVPLERMLEWGGEQMSLYLGRDFGDLLIVTLSNTVVASLAIVLLMKCDLRLLQSTVIGTIVLHLLLVPGTAFLIGGSDIRHQTLRPHHANLNHSLLLVGVLAIMLPTALFSTLDQGADTLAEENATAASELVSDATAGILHISRGIAVILLVVYVASRFYLHNPPPHHAAVTTPQDQHPAIKHEEARLLEEEPKTNPWACMLVLLVTVAMMAVTADFLVESIEHVHKEGGRSEEWFGLVVLPNLLKFSADGVVITLFLLKSAYGSIMGKKTQTPSMLARGRAIDLSIQFILWWMPFLVLLGWWTTKPMHLLFDYFEVALLLGTCLLVNYITADARTNWVEGLIMIAFYVMIAVTAWFYPGESEEHFKLTLQCPGSVTEAVARGGETGAELLRRAMRGV</sequence>
<evidence type="ECO:0000256" key="2">
    <source>
        <dbReference type="ARBA" id="ARBA00022448"/>
    </source>
</evidence>
<dbReference type="Pfam" id="PF01699">
    <property type="entry name" value="Na_Ca_ex"/>
    <property type="match status" value="2"/>
</dbReference>
<proteinExistence type="predicted"/>